<dbReference type="Proteomes" id="UP000694397">
    <property type="component" value="Chromosome 16"/>
</dbReference>
<reference evidence="2" key="2">
    <citation type="submission" date="2025-08" db="UniProtKB">
        <authorList>
            <consortium name="Ensembl"/>
        </authorList>
    </citation>
    <scope>IDENTIFICATION</scope>
</reference>
<dbReference type="AlphaFoldDB" id="A0A8C9T2Y4"/>
<sequence length="64" mass="7112">MSRKYSLGTYCFAGSLVKQSTCRCLTVKMTGSDRYTLLLSLLIAAVMTGELTMTDFMLAFSVER</sequence>
<reference evidence="2 3" key="1">
    <citation type="submission" date="2019-04" db="EMBL/GenBank/DDBJ databases">
        <authorList>
            <consortium name="Wellcome Sanger Institute Data Sharing"/>
        </authorList>
    </citation>
    <scope>NUCLEOTIDE SEQUENCE [LARGE SCALE GENOMIC DNA]</scope>
</reference>
<keyword evidence="1" id="KW-0472">Membrane</keyword>
<evidence type="ECO:0000313" key="2">
    <source>
        <dbReference type="Ensembl" id="ENSSFOP00015047791.1"/>
    </source>
</evidence>
<keyword evidence="1" id="KW-0812">Transmembrane</keyword>
<reference evidence="2" key="3">
    <citation type="submission" date="2025-09" db="UniProtKB">
        <authorList>
            <consortium name="Ensembl"/>
        </authorList>
    </citation>
    <scope>IDENTIFICATION</scope>
</reference>
<dbReference type="GeneTree" id="ENSGT00940000177878"/>
<evidence type="ECO:0000313" key="3">
    <source>
        <dbReference type="Proteomes" id="UP000694397"/>
    </source>
</evidence>
<protein>
    <submittedName>
        <fullName evidence="2">Uncharacterized protein</fullName>
    </submittedName>
</protein>
<evidence type="ECO:0000256" key="1">
    <source>
        <dbReference type="SAM" id="Phobius"/>
    </source>
</evidence>
<keyword evidence="1" id="KW-1133">Transmembrane helix</keyword>
<dbReference type="Ensembl" id="ENSSFOT00015045374.1">
    <property type="protein sequence ID" value="ENSSFOP00015047791.1"/>
    <property type="gene ID" value="ENSSFOG00015026582.1"/>
</dbReference>
<dbReference type="OrthoDB" id="8885052at2759"/>
<feature type="transmembrane region" description="Helical" evidence="1">
    <location>
        <begin position="38"/>
        <end position="60"/>
    </location>
</feature>
<accession>A0A8C9T2Y4</accession>
<organism evidence="2 3">
    <name type="scientific">Scleropages formosus</name>
    <name type="common">Asian bonytongue</name>
    <name type="synonym">Osteoglossum formosum</name>
    <dbReference type="NCBI Taxonomy" id="113540"/>
    <lineage>
        <taxon>Eukaryota</taxon>
        <taxon>Metazoa</taxon>
        <taxon>Chordata</taxon>
        <taxon>Craniata</taxon>
        <taxon>Vertebrata</taxon>
        <taxon>Euteleostomi</taxon>
        <taxon>Actinopterygii</taxon>
        <taxon>Neopterygii</taxon>
        <taxon>Teleostei</taxon>
        <taxon>Osteoglossocephala</taxon>
        <taxon>Osteoglossomorpha</taxon>
        <taxon>Osteoglossiformes</taxon>
        <taxon>Osteoglossidae</taxon>
        <taxon>Scleropages</taxon>
    </lineage>
</organism>
<proteinExistence type="predicted"/>
<name>A0A8C9T2Y4_SCLFO</name>
<keyword evidence="3" id="KW-1185">Reference proteome</keyword>